<sequence length="148" mass="16502">MATLLGFDFGTRKIGIAVGQTVTGSANPLTTLRNRQDKPDWPGIEALIREWQPEALVVGLPFNMDDTEVDWSGRVHRFARQLNGRFGLEVHLIDERLTSLEAQRLIAEGPATAKSTTPDAVDAFAAALILETWLCEQHQHLEGRRTDR</sequence>
<comment type="similarity">
    <text evidence="5">Belongs to the YqgF HJR family.</text>
</comment>
<dbReference type="Pfam" id="PF03652">
    <property type="entry name" value="RuvX"/>
    <property type="match status" value="1"/>
</dbReference>
<evidence type="ECO:0000256" key="3">
    <source>
        <dbReference type="ARBA" id="ARBA00022722"/>
    </source>
</evidence>
<comment type="caution">
    <text evidence="7">The sequence shown here is derived from an EMBL/GenBank/DDBJ whole genome shotgun (WGS) entry which is preliminary data.</text>
</comment>
<keyword evidence="8" id="KW-1185">Reference proteome</keyword>
<dbReference type="Proteomes" id="UP000740754">
    <property type="component" value="Unassembled WGS sequence"/>
</dbReference>
<evidence type="ECO:0000259" key="6">
    <source>
        <dbReference type="SMART" id="SM00732"/>
    </source>
</evidence>
<dbReference type="InterPro" id="IPR006641">
    <property type="entry name" value="YqgF/RNaseH-like_dom"/>
</dbReference>
<keyword evidence="4 5" id="KW-0378">Hydrolase</keyword>
<feature type="domain" description="YqgF/RNase H-like" evidence="6">
    <location>
        <begin position="2"/>
        <end position="102"/>
    </location>
</feature>
<name>A0ABX1I6R4_9GAMM</name>
<comment type="function">
    <text evidence="5">Could be a nuclease involved in processing of the 5'-end of pre-16S rRNA.</text>
</comment>
<keyword evidence="1 5" id="KW-0963">Cytoplasm</keyword>
<dbReference type="NCBIfam" id="TIGR00250">
    <property type="entry name" value="RNAse_H_YqgF"/>
    <property type="match status" value="1"/>
</dbReference>
<dbReference type="SUPFAM" id="SSF53098">
    <property type="entry name" value="Ribonuclease H-like"/>
    <property type="match status" value="1"/>
</dbReference>
<evidence type="ECO:0000256" key="4">
    <source>
        <dbReference type="ARBA" id="ARBA00022801"/>
    </source>
</evidence>
<dbReference type="EC" id="3.1.-.-" evidence="5"/>
<organism evidence="7 8">
    <name type="scientific">Marichromatium bheemlicum</name>
    <dbReference type="NCBI Taxonomy" id="365339"/>
    <lineage>
        <taxon>Bacteria</taxon>
        <taxon>Pseudomonadati</taxon>
        <taxon>Pseudomonadota</taxon>
        <taxon>Gammaproteobacteria</taxon>
        <taxon>Chromatiales</taxon>
        <taxon>Chromatiaceae</taxon>
        <taxon>Marichromatium</taxon>
    </lineage>
</organism>
<dbReference type="PANTHER" id="PTHR33317:SF4">
    <property type="entry name" value="POLYNUCLEOTIDYL TRANSFERASE, RIBONUCLEASE H-LIKE SUPERFAMILY PROTEIN"/>
    <property type="match status" value="1"/>
</dbReference>
<dbReference type="Gene3D" id="3.30.420.140">
    <property type="entry name" value="YqgF/RNase H-like domain"/>
    <property type="match status" value="1"/>
</dbReference>
<proteinExistence type="inferred from homology"/>
<evidence type="ECO:0000256" key="5">
    <source>
        <dbReference type="HAMAP-Rule" id="MF_00651"/>
    </source>
</evidence>
<keyword evidence="2 5" id="KW-0690">Ribosome biogenesis</keyword>
<evidence type="ECO:0000256" key="2">
    <source>
        <dbReference type="ARBA" id="ARBA00022517"/>
    </source>
</evidence>
<dbReference type="InterPro" id="IPR005227">
    <property type="entry name" value="YqgF"/>
</dbReference>
<comment type="subcellular location">
    <subcellularLocation>
        <location evidence="5">Cytoplasm</location>
    </subcellularLocation>
</comment>
<dbReference type="EMBL" id="JAAXKX010000006">
    <property type="protein sequence ID" value="NKN32866.1"/>
    <property type="molecule type" value="Genomic_DNA"/>
</dbReference>
<dbReference type="RefSeq" id="WP_168667821.1">
    <property type="nucleotide sequence ID" value="NZ_JAAXKX010000006.1"/>
</dbReference>
<dbReference type="InterPro" id="IPR037027">
    <property type="entry name" value="YqgF/RNaseH-like_dom_sf"/>
</dbReference>
<evidence type="ECO:0000313" key="7">
    <source>
        <dbReference type="EMBL" id="NKN32866.1"/>
    </source>
</evidence>
<dbReference type="PANTHER" id="PTHR33317">
    <property type="entry name" value="POLYNUCLEOTIDYL TRANSFERASE, RIBONUCLEASE H-LIKE SUPERFAMILY PROTEIN"/>
    <property type="match status" value="1"/>
</dbReference>
<accession>A0ABX1I6R4</accession>
<reference evidence="7 8" key="1">
    <citation type="submission" date="2020-04" db="EMBL/GenBank/DDBJ databases">
        <title>Draft Whole-Genome sequence of Marichromatium bheemlicum DSM 18632, type strain.</title>
        <authorList>
            <person name="Kyndt J.A."/>
            <person name="Meyer T.E."/>
        </authorList>
    </citation>
    <scope>NUCLEOTIDE SEQUENCE [LARGE SCALE GENOMIC DNA]</scope>
    <source>
        <strain evidence="7 8">DSM 18632</strain>
    </source>
</reference>
<dbReference type="InterPro" id="IPR012337">
    <property type="entry name" value="RNaseH-like_sf"/>
</dbReference>
<evidence type="ECO:0000256" key="1">
    <source>
        <dbReference type="ARBA" id="ARBA00022490"/>
    </source>
</evidence>
<gene>
    <name evidence="7" type="primary">ruvX</name>
    <name evidence="7" type="ORF">HF203_06490</name>
</gene>
<keyword evidence="3 5" id="KW-0540">Nuclease</keyword>
<dbReference type="SMART" id="SM00732">
    <property type="entry name" value="YqgFc"/>
    <property type="match status" value="1"/>
</dbReference>
<dbReference type="CDD" id="cd16964">
    <property type="entry name" value="YqgF"/>
    <property type="match status" value="1"/>
</dbReference>
<dbReference type="HAMAP" id="MF_00651">
    <property type="entry name" value="Nuclease_YqgF"/>
    <property type="match status" value="1"/>
</dbReference>
<evidence type="ECO:0000313" key="8">
    <source>
        <dbReference type="Proteomes" id="UP000740754"/>
    </source>
</evidence>
<protein>
    <recommendedName>
        <fullName evidence="5">Putative pre-16S rRNA nuclease</fullName>
        <ecNumber evidence="5">3.1.-.-</ecNumber>
    </recommendedName>
</protein>